<organism evidence="2 3">
    <name type="scientific">Genlisea aurea</name>
    <dbReference type="NCBI Taxonomy" id="192259"/>
    <lineage>
        <taxon>Eukaryota</taxon>
        <taxon>Viridiplantae</taxon>
        <taxon>Streptophyta</taxon>
        <taxon>Embryophyta</taxon>
        <taxon>Tracheophyta</taxon>
        <taxon>Spermatophyta</taxon>
        <taxon>Magnoliopsida</taxon>
        <taxon>eudicotyledons</taxon>
        <taxon>Gunneridae</taxon>
        <taxon>Pentapetalae</taxon>
        <taxon>asterids</taxon>
        <taxon>lamiids</taxon>
        <taxon>Lamiales</taxon>
        <taxon>Lentibulariaceae</taxon>
        <taxon>Genlisea</taxon>
    </lineage>
</organism>
<accession>S8DQ63</accession>
<keyword evidence="3" id="KW-1185">Reference proteome</keyword>
<sequence>DTSASRVSRNKSSVHSNGQNFGGASGFERNVSSSYFRRGSGGITSGNFRSYSSSGRNLRGKEWEKEKFSSRDQEKSEDRRHWESSAAEATRFERGGGLRRAQSMISGKHGDMWPKKVGGDLTNPGGNNSDGSLNKGVTKILLEKDFPSLGSEERSLLPENGRVPSPGLTTAIQSLPIGSSTCLGEKWTSALAEVPILVGTNGSLLASSGTNKTAVLRSTSGLNMAEAVTQGPVRAQTPPQLSVGVQRREELAIKQCRQLIPVTPSMPKISALNSSDKSKGK</sequence>
<dbReference type="AlphaFoldDB" id="S8DQ63"/>
<evidence type="ECO:0000313" key="3">
    <source>
        <dbReference type="Proteomes" id="UP000015453"/>
    </source>
</evidence>
<feature type="non-terminal residue" evidence="2">
    <location>
        <position position="1"/>
    </location>
</feature>
<feature type="region of interest" description="Disordered" evidence="1">
    <location>
        <begin position="1"/>
        <end position="134"/>
    </location>
</feature>
<evidence type="ECO:0000256" key="1">
    <source>
        <dbReference type="SAM" id="MobiDB-lite"/>
    </source>
</evidence>
<feature type="non-terminal residue" evidence="2">
    <location>
        <position position="281"/>
    </location>
</feature>
<feature type="compositionally biased region" description="Polar residues" evidence="1">
    <location>
        <begin position="1"/>
        <end position="19"/>
    </location>
</feature>
<dbReference type="PANTHER" id="PTHR34112:SF13">
    <property type="entry name" value="OS04G0448200 PROTEIN"/>
    <property type="match status" value="1"/>
</dbReference>
<feature type="compositionally biased region" description="Polar residues" evidence="1">
    <location>
        <begin position="45"/>
        <end position="56"/>
    </location>
</feature>
<name>S8DQ63_9LAMI</name>
<feature type="compositionally biased region" description="Basic and acidic residues" evidence="1">
    <location>
        <begin position="108"/>
        <end position="118"/>
    </location>
</feature>
<proteinExistence type="predicted"/>
<feature type="compositionally biased region" description="Basic and acidic residues" evidence="1">
    <location>
        <begin position="59"/>
        <end position="83"/>
    </location>
</feature>
<gene>
    <name evidence="2" type="ORF">M569_12911</name>
</gene>
<evidence type="ECO:0000313" key="2">
    <source>
        <dbReference type="EMBL" id="EPS61882.1"/>
    </source>
</evidence>
<dbReference type="Proteomes" id="UP000015453">
    <property type="component" value="Unassembled WGS sequence"/>
</dbReference>
<dbReference type="PANTHER" id="PTHR34112">
    <property type="entry name" value="C-JUN-AMINO-TERMINAL KINASE-INTERACTING PROTEIN"/>
    <property type="match status" value="1"/>
</dbReference>
<reference evidence="2 3" key="1">
    <citation type="journal article" date="2013" name="BMC Genomics">
        <title>The miniature genome of a carnivorous plant Genlisea aurea contains a low number of genes and short non-coding sequences.</title>
        <authorList>
            <person name="Leushkin E.V."/>
            <person name="Sutormin R.A."/>
            <person name="Nabieva E.R."/>
            <person name="Penin A.A."/>
            <person name="Kondrashov A.S."/>
            <person name="Logacheva M.D."/>
        </authorList>
    </citation>
    <scope>NUCLEOTIDE SEQUENCE [LARGE SCALE GENOMIC DNA]</scope>
</reference>
<dbReference type="OrthoDB" id="1917528at2759"/>
<protein>
    <submittedName>
        <fullName evidence="2">Uncharacterized protein</fullName>
    </submittedName>
</protein>
<dbReference type="EMBL" id="AUSU01006532">
    <property type="protein sequence ID" value="EPS61882.1"/>
    <property type="molecule type" value="Genomic_DNA"/>
</dbReference>
<comment type="caution">
    <text evidence="2">The sequence shown here is derived from an EMBL/GenBank/DDBJ whole genome shotgun (WGS) entry which is preliminary data.</text>
</comment>